<sequence>MATVAIMAKIIGFGSLLSEKSARSTFGTSLSNFRLARVRNYRRLFTHPASIFFERGIANLSTKEISSLSTEPAEGCVFTVSVFEIPDDMLPAFYEREEEFKIASVPFEEVDGSPGGEALMCTRWSDEAYIAAKSVAEFERMYKSHGLDTIWGWDENSGILPCRIYLRHCVLSVQKLGEKIYEDFVTTTFLGDRKTTIKHVVERDDTSPRTAPRSTKRTAREMQLIKQVKAFGGLIKQFSHESATTKCTMKFSIFLPPTASETNRVPVLFYLAGLTCNDELLFVKAPIAQKTAAARGIAIVTPDTSEKEQNGYDAPRNVNIEGEDDSWDFGSAAGFYVDATEPKWDEHYRMYSYVTKELPSLITQNFPVLEDKFSIMGHSMGGHGALVLGLRNPDIYKSISAFAPISHPSQCPWGIKAFTGYLGCEQEAWKEYDATHLMLKNGPVPKDILIDQGTEDQFLNEKQLLPEAFEEGYDHSYYFISTFIEDHINHHANALLA</sequence>
<dbReference type="AlphaFoldDB" id="A0AAV2YFB1"/>
<comment type="catalytic activity">
    <reaction evidence="7">
        <text>S-formylglutathione + H2O = formate + glutathione + H(+)</text>
        <dbReference type="Rhea" id="RHEA:14961"/>
        <dbReference type="ChEBI" id="CHEBI:15377"/>
        <dbReference type="ChEBI" id="CHEBI:15378"/>
        <dbReference type="ChEBI" id="CHEBI:15740"/>
        <dbReference type="ChEBI" id="CHEBI:57688"/>
        <dbReference type="ChEBI" id="CHEBI:57925"/>
        <dbReference type="EC" id="3.1.2.12"/>
    </reaction>
</comment>
<evidence type="ECO:0000256" key="5">
    <source>
        <dbReference type="ARBA" id="ARBA00022801"/>
    </source>
</evidence>
<reference evidence="8" key="2">
    <citation type="journal article" date="2023" name="Microbiol Resour">
        <title>Decontamination and Annotation of the Draft Genome Sequence of the Oomycete Lagenidium giganteum ARSEF 373.</title>
        <authorList>
            <person name="Morgan W.R."/>
            <person name="Tartar A."/>
        </authorList>
    </citation>
    <scope>NUCLEOTIDE SEQUENCE</scope>
    <source>
        <strain evidence="8">ARSEF 373</strain>
    </source>
</reference>
<feature type="active site" description="Charge relay system" evidence="6">
    <location>
        <position position="475"/>
    </location>
</feature>
<reference evidence="8" key="1">
    <citation type="submission" date="2022-11" db="EMBL/GenBank/DDBJ databases">
        <authorList>
            <person name="Morgan W.R."/>
            <person name="Tartar A."/>
        </authorList>
    </citation>
    <scope>NUCLEOTIDE SEQUENCE</scope>
    <source>
        <strain evidence="8">ARSEF 373</strain>
    </source>
</reference>
<comment type="subcellular location">
    <subcellularLocation>
        <location evidence="7">Cytoplasm</location>
    </subcellularLocation>
</comment>
<accession>A0AAV2YFB1</accession>
<proteinExistence type="inferred from homology"/>
<keyword evidence="4 7" id="KW-0719">Serine esterase</keyword>
<dbReference type="InterPro" id="IPR029058">
    <property type="entry name" value="AB_hydrolase_fold"/>
</dbReference>
<evidence type="ECO:0000313" key="8">
    <source>
        <dbReference type="EMBL" id="DAZ93877.1"/>
    </source>
</evidence>
<evidence type="ECO:0000256" key="1">
    <source>
        <dbReference type="ARBA" id="ARBA00005622"/>
    </source>
</evidence>
<comment type="caution">
    <text evidence="8">The sequence shown here is derived from an EMBL/GenBank/DDBJ whole genome shotgun (WGS) entry which is preliminary data.</text>
</comment>
<evidence type="ECO:0000256" key="3">
    <source>
        <dbReference type="ARBA" id="ARBA00016774"/>
    </source>
</evidence>
<gene>
    <name evidence="8" type="ORF">N0F65_008143</name>
</gene>
<dbReference type="Pfam" id="PF00756">
    <property type="entry name" value="Esterase"/>
    <property type="match status" value="1"/>
</dbReference>
<feature type="active site" description="Charge relay system" evidence="6">
    <location>
        <position position="379"/>
    </location>
</feature>
<keyword evidence="7" id="KW-0963">Cytoplasm</keyword>
<dbReference type="NCBIfam" id="TIGR02821">
    <property type="entry name" value="fghA_ester_D"/>
    <property type="match status" value="1"/>
</dbReference>
<dbReference type="FunFam" id="3.40.50.1820:FF:000002">
    <property type="entry name" value="S-formylglutathione hydrolase"/>
    <property type="match status" value="1"/>
</dbReference>
<dbReference type="GO" id="GO:0018738">
    <property type="term" value="F:S-formylglutathione hydrolase activity"/>
    <property type="evidence" value="ECO:0007669"/>
    <property type="project" value="UniProtKB-EC"/>
</dbReference>
<dbReference type="GO" id="GO:0052689">
    <property type="term" value="F:carboxylic ester hydrolase activity"/>
    <property type="evidence" value="ECO:0007669"/>
    <property type="project" value="UniProtKB-KW"/>
</dbReference>
<dbReference type="GO" id="GO:0046294">
    <property type="term" value="P:formaldehyde catabolic process"/>
    <property type="evidence" value="ECO:0007669"/>
    <property type="project" value="InterPro"/>
</dbReference>
<evidence type="ECO:0000256" key="4">
    <source>
        <dbReference type="ARBA" id="ARBA00022487"/>
    </source>
</evidence>
<dbReference type="PANTHER" id="PTHR10061:SF0">
    <property type="entry name" value="S-FORMYLGLUTATHIONE HYDROLASE"/>
    <property type="match status" value="1"/>
</dbReference>
<organism evidence="8 9">
    <name type="scientific">Lagenidium giganteum</name>
    <dbReference type="NCBI Taxonomy" id="4803"/>
    <lineage>
        <taxon>Eukaryota</taxon>
        <taxon>Sar</taxon>
        <taxon>Stramenopiles</taxon>
        <taxon>Oomycota</taxon>
        <taxon>Peronosporomycetes</taxon>
        <taxon>Pythiales</taxon>
        <taxon>Pythiaceae</taxon>
    </lineage>
</organism>
<feature type="active site" description="Charge relay system" evidence="6">
    <location>
        <position position="456"/>
    </location>
</feature>
<evidence type="ECO:0000256" key="2">
    <source>
        <dbReference type="ARBA" id="ARBA00012479"/>
    </source>
</evidence>
<dbReference type="PANTHER" id="PTHR10061">
    <property type="entry name" value="S-FORMYLGLUTATHIONE HYDROLASE"/>
    <property type="match status" value="1"/>
</dbReference>
<dbReference type="Gene3D" id="3.40.50.1820">
    <property type="entry name" value="alpha/beta hydrolase"/>
    <property type="match status" value="1"/>
</dbReference>
<keyword evidence="5 7" id="KW-0378">Hydrolase</keyword>
<name>A0AAV2YFB1_9STRA</name>
<evidence type="ECO:0000313" key="9">
    <source>
        <dbReference type="Proteomes" id="UP001146120"/>
    </source>
</evidence>
<dbReference type="Proteomes" id="UP001146120">
    <property type="component" value="Unassembled WGS sequence"/>
</dbReference>
<dbReference type="InterPro" id="IPR014186">
    <property type="entry name" value="S-formylglutathione_hydrol"/>
</dbReference>
<dbReference type="SUPFAM" id="SSF53474">
    <property type="entry name" value="alpha/beta-Hydrolases"/>
    <property type="match status" value="1"/>
</dbReference>
<comment type="function">
    <text evidence="7">Serine hydrolase involved in the detoxification of formaldehyde.</text>
</comment>
<protein>
    <recommendedName>
        <fullName evidence="3 7">S-formylglutathione hydrolase</fullName>
        <ecNumber evidence="2 7">3.1.2.12</ecNumber>
    </recommendedName>
</protein>
<comment type="similarity">
    <text evidence="1 7">Belongs to the esterase D family.</text>
</comment>
<dbReference type="GO" id="GO:0005829">
    <property type="term" value="C:cytosol"/>
    <property type="evidence" value="ECO:0007669"/>
    <property type="project" value="TreeGrafter"/>
</dbReference>
<keyword evidence="9" id="KW-1185">Reference proteome</keyword>
<dbReference type="EMBL" id="DAKRPA010000285">
    <property type="protein sequence ID" value="DAZ93877.1"/>
    <property type="molecule type" value="Genomic_DNA"/>
</dbReference>
<dbReference type="EC" id="3.1.2.12" evidence="2 7"/>
<evidence type="ECO:0000256" key="7">
    <source>
        <dbReference type="RuleBase" id="RU363068"/>
    </source>
</evidence>
<dbReference type="InterPro" id="IPR000801">
    <property type="entry name" value="Esterase-like"/>
</dbReference>
<evidence type="ECO:0000256" key="6">
    <source>
        <dbReference type="PIRSR" id="PIRSR614186-1"/>
    </source>
</evidence>